<feature type="non-terminal residue" evidence="5">
    <location>
        <position position="1"/>
    </location>
</feature>
<dbReference type="InterPro" id="IPR011766">
    <property type="entry name" value="TPP_enzyme_TPP-bd"/>
</dbReference>
<dbReference type="GO" id="GO:0009097">
    <property type="term" value="P:isoleucine biosynthetic process"/>
    <property type="evidence" value="ECO:0007669"/>
    <property type="project" value="TreeGrafter"/>
</dbReference>
<dbReference type="GO" id="GO:0003984">
    <property type="term" value="F:acetolactate synthase activity"/>
    <property type="evidence" value="ECO:0007669"/>
    <property type="project" value="TreeGrafter"/>
</dbReference>
<dbReference type="SUPFAM" id="SSF52518">
    <property type="entry name" value="Thiamin diphosphate-binding fold (THDP-binding)"/>
    <property type="match status" value="1"/>
</dbReference>
<accession>A0A382IMW5</accession>
<dbReference type="InterPro" id="IPR029061">
    <property type="entry name" value="THDP-binding"/>
</dbReference>
<dbReference type="InterPro" id="IPR045229">
    <property type="entry name" value="TPP_enz"/>
</dbReference>
<evidence type="ECO:0000259" key="4">
    <source>
        <dbReference type="Pfam" id="PF02775"/>
    </source>
</evidence>
<dbReference type="EMBL" id="UINC01068161">
    <property type="protein sequence ID" value="SVC00557.1"/>
    <property type="molecule type" value="Genomic_DNA"/>
</dbReference>
<evidence type="ECO:0000256" key="3">
    <source>
        <dbReference type="ARBA" id="ARBA00023052"/>
    </source>
</evidence>
<reference evidence="5" key="1">
    <citation type="submission" date="2018-05" db="EMBL/GenBank/DDBJ databases">
        <authorList>
            <person name="Lanie J.A."/>
            <person name="Ng W.-L."/>
            <person name="Kazmierczak K.M."/>
            <person name="Andrzejewski T.M."/>
            <person name="Davidsen T.M."/>
            <person name="Wayne K.J."/>
            <person name="Tettelin H."/>
            <person name="Glass J.I."/>
            <person name="Rusch D."/>
            <person name="Podicherti R."/>
            <person name="Tsui H.-C.T."/>
            <person name="Winkler M.E."/>
        </authorList>
    </citation>
    <scope>NUCLEOTIDE SEQUENCE</scope>
</reference>
<dbReference type="GO" id="GO:0030976">
    <property type="term" value="F:thiamine pyrophosphate binding"/>
    <property type="evidence" value="ECO:0007669"/>
    <property type="project" value="InterPro"/>
</dbReference>
<proteinExistence type="inferred from homology"/>
<evidence type="ECO:0000256" key="2">
    <source>
        <dbReference type="ARBA" id="ARBA00007812"/>
    </source>
</evidence>
<name>A0A382IMW5_9ZZZZ</name>
<evidence type="ECO:0000256" key="1">
    <source>
        <dbReference type="ARBA" id="ARBA00001964"/>
    </source>
</evidence>
<dbReference type="InterPro" id="IPR000399">
    <property type="entry name" value="TPP-bd_CS"/>
</dbReference>
<evidence type="ECO:0000313" key="5">
    <source>
        <dbReference type="EMBL" id="SVC00557.1"/>
    </source>
</evidence>
<feature type="domain" description="Thiamine pyrophosphate enzyme TPP-binding" evidence="4">
    <location>
        <begin position="4"/>
        <end position="135"/>
    </location>
</feature>
<keyword evidence="3" id="KW-0786">Thiamine pyrophosphate</keyword>
<comment type="cofactor">
    <cofactor evidence="1">
        <name>thiamine diphosphate</name>
        <dbReference type="ChEBI" id="CHEBI:58937"/>
    </cofactor>
</comment>
<comment type="similarity">
    <text evidence="2">Belongs to the TPP enzyme family.</text>
</comment>
<dbReference type="PROSITE" id="PS00187">
    <property type="entry name" value="TPP_ENZYMES"/>
    <property type="match status" value="1"/>
</dbReference>
<dbReference type="PANTHER" id="PTHR18968">
    <property type="entry name" value="THIAMINE PYROPHOSPHATE ENZYMES"/>
    <property type="match status" value="1"/>
</dbReference>
<sequence>ATVPHSYIGWGKTTHLGFSIPLMIGAKKANPDKFCLNLMGDGAFGMSGLDIETAVRSKLAITTIILNNGGMATYPGGFPNAREKFGVSFMKGNYAKIAEGMGAIGIEVKEVHEISQAIKKAQIENSKGNTVLIDVHTGYDDKRSKW</sequence>
<dbReference type="Pfam" id="PF02775">
    <property type="entry name" value="TPP_enzyme_C"/>
    <property type="match status" value="1"/>
</dbReference>
<protein>
    <recommendedName>
        <fullName evidence="4">Thiamine pyrophosphate enzyme TPP-binding domain-containing protein</fullName>
    </recommendedName>
</protein>
<dbReference type="GO" id="GO:0050660">
    <property type="term" value="F:flavin adenine dinucleotide binding"/>
    <property type="evidence" value="ECO:0007669"/>
    <property type="project" value="TreeGrafter"/>
</dbReference>
<dbReference type="PANTHER" id="PTHR18968:SF13">
    <property type="entry name" value="ACETOLACTATE SYNTHASE CATALYTIC SUBUNIT, MITOCHONDRIAL"/>
    <property type="match status" value="1"/>
</dbReference>
<dbReference type="GO" id="GO:0000287">
    <property type="term" value="F:magnesium ion binding"/>
    <property type="evidence" value="ECO:0007669"/>
    <property type="project" value="InterPro"/>
</dbReference>
<dbReference type="AlphaFoldDB" id="A0A382IMW5"/>
<gene>
    <name evidence="5" type="ORF">METZ01_LOCUS253411</name>
</gene>
<dbReference type="Gene3D" id="3.40.50.970">
    <property type="match status" value="1"/>
</dbReference>
<dbReference type="GO" id="GO:0009099">
    <property type="term" value="P:L-valine biosynthetic process"/>
    <property type="evidence" value="ECO:0007669"/>
    <property type="project" value="TreeGrafter"/>
</dbReference>
<dbReference type="GO" id="GO:0005948">
    <property type="term" value="C:acetolactate synthase complex"/>
    <property type="evidence" value="ECO:0007669"/>
    <property type="project" value="TreeGrafter"/>
</dbReference>
<organism evidence="5">
    <name type="scientific">marine metagenome</name>
    <dbReference type="NCBI Taxonomy" id="408172"/>
    <lineage>
        <taxon>unclassified sequences</taxon>
        <taxon>metagenomes</taxon>
        <taxon>ecological metagenomes</taxon>
    </lineage>
</organism>